<organism evidence="2 3">
    <name type="scientific">Camelliibacillus cellulosilyticus</name>
    <dbReference type="NCBI Taxonomy" id="2174486"/>
    <lineage>
        <taxon>Bacteria</taxon>
        <taxon>Bacillati</taxon>
        <taxon>Bacillota</taxon>
        <taxon>Bacilli</taxon>
        <taxon>Bacillales</taxon>
        <taxon>Sporolactobacillaceae</taxon>
        <taxon>Camelliibacillus</taxon>
    </lineage>
</organism>
<dbReference type="InterPro" id="IPR025309">
    <property type="entry name" value="KTSC_dom"/>
</dbReference>
<reference evidence="3" key="1">
    <citation type="journal article" date="2019" name="Int. J. Syst. Evol. Microbiol.">
        <title>The Global Catalogue of Microorganisms (GCM) 10K type strain sequencing project: providing services to taxonomists for standard genome sequencing and annotation.</title>
        <authorList>
            <consortium name="The Broad Institute Genomics Platform"/>
            <consortium name="The Broad Institute Genome Sequencing Center for Infectious Disease"/>
            <person name="Wu L."/>
            <person name="Ma J."/>
        </authorList>
    </citation>
    <scope>NUCLEOTIDE SEQUENCE [LARGE SCALE GENOMIC DNA]</scope>
    <source>
        <strain evidence="3">CGMCC 1.16306</strain>
    </source>
</reference>
<dbReference type="Proteomes" id="UP001596022">
    <property type="component" value="Unassembled WGS sequence"/>
</dbReference>
<dbReference type="EMBL" id="JBHSFW010000001">
    <property type="protein sequence ID" value="MFC4618096.1"/>
    <property type="molecule type" value="Genomic_DNA"/>
</dbReference>
<dbReference type="RefSeq" id="WP_376845101.1">
    <property type="nucleotide sequence ID" value="NZ_JBHSFW010000001.1"/>
</dbReference>
<evidence type="ECO:0000313" key="2">
    <source>
        <dbReference type="EMBL" id="MFC4618096.1"/>
    </source>
</evidence>
<name>A0ABV9GLD4_9BACL</name>
<gene>
    <name evidence="2" type="ORF">ACFO4N_05055</name>
</gene>
<feature type="domain" description="KTSC" evidence="1">
    <location>
        <begin position="17"/>
        <end position="69"/>
    </location>
</feature>
<protein>
    <submittedName>
        <fullName evidence="2">KTSC domain-containing protein</fullName>
    </submittedName>
</protein>
<keyword evidence="3" id="KW-1185">Reference proteome</keyword>
<accession>A0ABV9GLD4</accession>
<evidence type="ECO:0000313" key="3">
    <source>
        <dbReference type="Proteomes" id="UP001596022"/>
    </source>
</evidence>
<sequence>MQYVKFDPNISHLKTFDTIGYDVVSETLCVMFFDGTEEVFVDVPERTVYRLLLSTDKERYFRKKIQTRYFMKKAEISAD</sequence>
<dbReference type="Pfam" id="PF13619">
    <property type="entry name" value="KTSC"/>
    <property type="match status" value="1"/>
</dbReference>
<evidence type="ECO:0000259" key="1">
    <source>
        <dbReference type="Pfam" id="PF13619"/>
    </source>
</evidence>
<proteinExistence type="predicted"/>
<comment type="caution">
    <text evidence="2">The sequence shown here is derived from an EMBL/GenBank/DDBJ whole genome shotgun (WGS) entry which is preliminary data.</text>
</comment>